<keyword evidence="1" id="KW-0689">Ribosomal protein</keyword>
<dbReference type="HAMAP" id="MF_01343_B">
    <property type="entry name" value="Ribosomal_uS15_B"/>
    <property type="match status" value="1"/>
</dbReference>
<dbReference type="GO" id="GO:0006412">
    <property type="term" value="P:translation"/>
    <property type="evidence" value="ECO:0007669"/>
    <property type="project" value="InterPro"/>
</dbReference>
<gene>
    <name evidence="3" type="primary">rpsO</name>
    <name evidence="3" type="ORF">CARN8_5260009</name>
</gene>
<dbReference type="InterPro" id="IPR005290">
    <property type="entry name" value="Ribosomal_uS15_bac-type"/>
</dbReference>
<dbReference type="PANTHER" id="PTHR23321">
    <property type="entry name" value="RIBOSOMAL PROTEIN S15, BACTERIAL AND ORGANELLAR"/>
    <property type="match status" value="1"/>
</dbReference>
<dbReference type="SMART" id="SM01387">
    <property type="entry name" value="Ribosomal_S15"/>
    <property type="match status" value="1"/>
</dbReference>
<accession>A0A3P3ZQX2</accession>
<dbReference type="CDD" id="cd00353">
    <property type="entry name" value="Ribosomal_S15p_S13e"/>
    <property type="match status" value="1"/>
</dbReference>
<dbReference type="PROSITE" id="PS00362">
    <property type="entry name" value="RIBOSOMAL_S15"/>
    <property type="match status" value="1"/>
</dbReference>
<reference evidence="3" key="1">
    <citation type="submission" date="2018-10" db="EMBL/GenBank/DDBJ databases">
        <authorList>
            <person name="Plewniak F."/>
        </authorList>
    </citation>
    <scope>NUCLEOTIDE SEQUENCE</scope>
</reference>
<organism evidence="3">
    <name type="scientific">mine drainage metagenome</name>
    <dbReference type="NCBI Taxonomy" id="410659"/>
    <lineage>
        <taxon>unclassified sequences</taxon>
        <taxon>metagenomes</taxon>
        <taxon>ecological metagenomes</taxon>
    </lineage>
</organism>
<evidence type="ECO:0000256" key="1">
    <source>
        <dbReference type="ARBA" id="ARBA00022980"/>
    </source>
</evidence>
<dbReference type="NCBIfam" id="TIGR00952">
    <property type="entry name" value="S15_bact"/>
    <property type="match status" value="1"/>
</dbReference>
<dbReference type="GO" id="GO:0003735">
    <property type="term" value="F:structural constituent of ribosome"/>
    <property type="evidence" value="ECO:0007669"/>
    <property type="project" value="InterPro"/>
</dbReference>
<sequence length="89" mass="10303">MAAIAAHKAQIMKDFQRTPQDTGSTEVQVALLTHRINHLTEHFKAHVKDHHSRRGLLKLVSQRRSLLDYFKRTNMDGYRQLIASLGLRK</sequence>
<dbReference type="Gene3D" id="6.10.250.3130">
    <property type="match status" value="1"/>
</dbReference>
<dbReference type="Pfam" id="PF00312">
    <property type="entry name" value="Ribosomal_S15"/>
    <property type="match status" value="1"/>
</dbReference>
<keyword evidence="2" id="KW-0687">Ribonucleoprotein</keyword>
<dbReference type="InterPro" id="IPR000589">
    <property type="entry name" value="Ribosomal_uS15"/>
</dbReference>
<dbReference type="PANTHER" id="PTHR23321:SF26">
    <property type="entry name" value="SMALL RIBOSOMAL SUBUNIT PROTEIN US15M"/>
    <property type="match status" value="1"/>
</dbReference>
<proteinExistence type="inferred from homology"/>
<dbReference type="GO" id="GO:0022627">
    <property type="term" value="C:cytosolic small ribosomal subunit"/>
    <property type="evidence" value="ECO:0007669"/>
    <property type="project" value="TreeGrafter"/>
</dbReference>
<name>A0A3P3ZQX2_9ZZZZ</name>
<dbReference type="EMBL" id="UOYP01000475">
    <property type="protein sequence ID" value="VAY89102.1"/>
    <property type="molecule type" value="Genomic_DNA"/>
</dbReference>
<evidence type="ECO:0000313" key="3">
    <source>
        <dbReference type="EMBL" id="VAY89102.1"/>
    </source>
</evidence>
<dbReference type="SUPFAM" id="SSF47060">
    <property type="entry name" value="S15/NS1 RNA-binding domain"/>
    <property type="match status" value="1"/>
</dbReference>
<dbReference type="InterPro" id="IPR009068">
    <property type="entry name" value="uS15_NS1_RNA-bd_sf"/>
</dbReference>
<dbReference type="FunFam" id="1.10.287.10:FF:000002">
    <property type="entry name" value="30S ribosomal protein S15"/>
    <property type="match status" value="1"/>
</dbReference>
<dbReference type="Gene3D" id="1.10.287.10">
    <property type="entry name" value="S15/NS1, RNA-binding"/>
    <property type="match status" value="1"/>
</dbReference>
<evidence type="ECO:0000256" key="2">
    <source>
        <dbReference type="ARBA" id="ARBA00023274"/>
    </source>
</evidence>
<protein>
    <submittedName>
        <fullName evidence="3">30S ribosomal subunit protein S15</fullName>
    </submittedName>
</protein>
<dbReference type="AlphaFoldDB" id="A0A3P3ZQX2"/>